<feature type="domain" description="Flagellar basal body rod protein N-terminal" evidence="7">
    <location>
        <begin position="8"/>
        <end position="35"/>
    </location>
</feature>
<dbReference type="PANTHER" id="PTHR30435">
    <property type="entry name" value="FLAGELLAR PROTEIN"/>
    <property type="match status" value="1"/>
</dbReference>
<dbReference type="InterPro" id="IPR010930">
    <property type="entry name" value="Flg_bb/hook_C_dom"/>
</dbReference>
<evidence type="ECO:0000256" key="6">
    <source>
        <dbReference type="RuleBase" id="RU362062"/>
    </source>
</evidence>
<comment type="similarity">
    <text evidence="2">Belongs to the flagella basal body rod proteins family.</text>
</comment>
<dbReference type="InterPro" id="IPR006299">
    <property type="entry name" value="FlgC"/>
</dbReference>
<dbReference type="NCBIfam" id="TIGR01395">
    <property type="entry name" value="FlgC"/>
    <property type="match status" value="1"/>
</dbReference>
<organism evidence="9 10">
    <name type="scientific">Pseudaminobacter salicylatoxidans</name>
    <dbReference type="NCBI Taxonomy" id="93369"/>
    <lineage>
        <taxon>Bacteria</taxon>
        <taxon>Pseudomonadati</taxon>
        <taxon>Pseudomonadota</taxon>
        <taxon>Alphaproteobacteria</taxon>
        <taxon>Hyphomicrobiales</taxon>
        <taxon>Phyllobacteriaceae</taxon>
        <taxon>Pseudaminobacter</taxon>
    </lineage>
</organism>
<dbReference type="OrthoDB" id="9813951at2"/>
<comment type="subunit">
    <text evidence="5 6">The basal body constitutes a major portion of the flagellar organelle and consists of four rings (L,P,S, and M) mounted on a central rod. The rod consists of about 26 subunits of FlgG in the distal portion, and FlgB, FlgC and FlgF are thought to build up the proximal portion of the rod with about 6 subunits each.</text>
</comment>
<keyword evidence="9" id="KW-0282">Flagellum</keyword>
<reference evidence="9 10" key="1">
    <citation type="submission" date="2018-05" db="EMBL/GenBank/DDBJ databases">
        <title>Genomic Encyclopedia of Type Strains, Phase IV (KMG-IV): sequencing the most valuable type-strain genomes for metagenomic binning, comparative biology and taxonomic classification.</title>
        <authorList>
            <person name="Goeker M."/>
        </authorList>
    </citation>
    <scope>NUCLEOTIDE SEQUENCE [LARGE SCALE GENOMIC DNA]</scope>
    <source>
        <strain evidence="9 10">DSM 6986</strain>
    </source>
</reference>
<name>A0A316C244_PSESE</name>
<evidence type="ECO:0000259" key="8">
    <source>
        <dbReference type="Pfam" id="PF06429"/>
    </source>
</evidence>
<evidence type="ECO:0000313" key="10">
    <source>
        <dbReference type="Proteomes" id="UP000245396"/>
    </source>
</evidence>
<feature type="domain" description="Flagellar basal-body/hook protein C-terminal" evidence="8">
    <location>
        <begin position="90"/>
        <end position="133"/>
    </location>
</feature>
<dbReference type="STRING" id="1192868.GCA_000304395_03719"/>
<dbReference type="GO" id="GO:0030694">
    <property type="term" value="C:bacterial-type flagellum basal body, rod"/>
    <property type="evidence" value="ECO:0007669"/>
    <property type="project" value="UniProtKB-UniRule"/>
</dbReference>
<accession>A0A316C244</accession>
<keyword evidence="9" id="KW-0966">Cell projection</keyword>
<keyword evidence="10" id="KW-1185">Reference proteome</keyword>
<evidence type="ECO:0000256" key="4">
    <source>
        <dbReference type="ARBA" id="ARBA00023143"/>
    </source>
</evidence>
<dbReference type="RefSeq" id="WP_019173208.1">
    <property type="nucleotide sequence ID" value="NZ_QGGG01000008.1"/>
</dbReference>
<evidence type="ECO:0000259" key="7">
    <source>
        <dbReference type="Pfam" id="PF00460"/>
    </source>
</evidence>
<comment type="caution">
    <text evidence="9">The sequence shown here is derived from an EMBL/GenBank/DDBJ whole genome shotgun (WGS) entry which is preliminary data.</text>
</comment>
<evidence type="ECO:0000256" key="5">
    <source>
        <dbReference type="ARBA" id="ARBA00025933"/>
    </source>
</evidence>
<evidence type="ECO:0000313" key="9">
    <source>
        <dbReference type="EMBL" id="PWJ83678.1"/>
    </source>
</evidence>
<evidence type="ECO:0000256" key="1">
    <source>
        <dbReference type="ARBA" id="ARBA00004117"/>
    </source>
</evidence>
<evidence type="ECO:0000256" key="3">
    <source>
        <dbReference type="ARBA" id="ARBA00017941"/>
    </source>
</evidence>
<sequence>MDALSATLKVAASGLTAQSERLRIVSENLANAQSTGSTPGSDPYQRKTVIFSAELDRSVGASTVNVASVDRDRSAFPVEYLPGHEAADEAGYVKMPNVNVLVEMADMTEANRSYEANLQVVKQARDLISMTIDLMRGQS</sequence>
<dbReference type="Pfam" id="PF00460">
    <property type="entry name" value="Flg_bb_rod"/>
    <property type="match status" value="1"/>
</dbReference>
<evidence type="ECO:0000256" key="2">
    <source>
        <dbReference type="ARBA" id="ARBA00009677"/>
    </source>
</evidence>
<dbReference type="Proteomes" id="UP000245396">
    <property type="component" value="Unassembled WGS sequence"/>
</dbReference>
<dbReference type="PANTHER" id="PTHR30435:SF2">
    <property type="entry name" value="FLAGELLAR BASAL-BODY ROD PROTEIN FLGC"/>
    <property type="match status" value="1"/>
</dbReference>
<protein>
    <recommendedName>
        <fullName evidence="3 6">Flagellar basal-body rod protein FlgC</fullName>
    </recommendedName>
</protein>
<dbReference type="Pfam" id="PF06429">
    <property type="entry name" value="Flg_bbr_C"/>
    <property type="match status" value="1"/>
</dbReference>
<keyword evidence="4 6" id="KW-0975">Bacterial flagellum</keyword>
<proteinExistence type="inferred from homology"/>
<dbReference type="InterPro" id="IPR001444">
    <property type="entry name" value="Flag_bb_rod_N"/>
</dbReference>
<dbReference type="EMBL" id="QGGG01000008">
    <property type="protein sequence ID" value="PWJ83678.1"/>
    <property type="molecule type" value="Genomic_DNA"/>
</dbReference>
<comment type="subcellular location">
    <subcellularLocation>
        <location evidence="1 6">Bacterial flagellum basal body</location>
    </subcellularLocation>
</comment>
<keyword evidence="9" id="KW-0969">Cilium</keyword>
<dbReference type="GO" id="GO:0071978">
    <property type="term" value="P:bacterial-type flagellum-dependent swarming motility"/>
    <property type="evidence" value="ECO:0007669"/>
    <property type="project" value="TreeGrafter"/>
</dbReference>
<gene>
    <name evidence="9" type="ORF">C7441_10870</name>
</gene>
<dbReference type="AlphaFoldDB" id="A0A316C244"/>